<name>A0A7N0TPW7_KALFE</name>
<dbReference type="EnsemblPlants" id="Kaladp0040s0671.5.v1.1">
    <property type="protein sequence ID" value="Kaladp0040s0671.5.v1.1"/>
    <property type="gene ID" value="Kaladp0040s0671.v1.1"/>
</dbReference>
<organism evidence="2 3">
    <name type="scientific">Kalanchoe fedtschenkoi</name>
    <name type="common">Lavender scallops</name>
    <name type="synonym">South American air plant</name>
    <dbReference type="NCBI Taxonomy" id="63787"/>
    <lineage>
        <taxon>Eukaryota</taxon>
        <taxon>Viridiplantae</taxon>
        <taxon>Streptophyta</taxon>
        <taxon>Embryophyta</taxon>
        <taxon>Tracheophyta</taxon>
        <taxon>Spermatophyta</taxon>
        <taxon>Magnoliopsida</taxon>
        <taxon>eudicotyledons</taxon>
        <taxon>Gunneridae</taxon>
        <taxon>Pentapetalae</taxon>
        <taxon>Saxifragales</taxon>
        <taxon>Crassulaceae</taxon>
        <taxon>Kalanchoe</taxon>
    </lineage>
</organism>
<reference evidence="2" key="1">
    <citation type="submission" date="2021-01" db="UniProtKB">
        <authorList>
            <consortium name="EnsemblPlants"/>
        </authorList>
    </citation>
    <scope>IDENTIFICATION</scope>
</reference>
<evidence type="ECO:0000313" key="3">
    <source>
        <dbReference type="Proteomes" id="UP000594263"/>
    </source>
</evidence>
<dbReference type="Gene3D" id="1.25.40.10">
    <property type="entry name" value="Tetratricopeptide repeat domain"/>
    <property type="match status" value="1"/>
</dbReference>
<feature type="compositionally biased region" description="Gly residues" evidence="1">
    <location>
        <begin position="223"/>
        <end position="242"/>
    </location>
</feature>
<dbReference type="Gramene" id="Kaladp0040s0671.5.v1.1">
    <property type="protein sequence ID" value="Kaladp0040s0671.5.v1.1"/>
    <property type="gene ID" value="Kaladp0040s0671.v1.1"/>
</dbReference>
<protein>
    <submittedName>
        <fullName evidence="2">Uncharacterized protein</fullName>
    </submittedName>
</protein>
<dbReference type="OMA" id="WDTDDGD"/>
<dbReference type="AlphaFoldDB" id="A0A7N0TPW7"/>
<dbReference type="SUPFAM" id="SSF48452">
    <property type="entry name" value="TPR-like"/>
    <property type="match status" value="1"/>
</dbReference>
<accession>A0A7N0TPW7</accession>
<dbReference type="Gramene" id="Kaladp0040s0671.2.v1.1">
    <property type="protein sequence ID" value="Kaladp0040s0671.2.v1.1"/>
    <property type="gene ID" value="Kaladp0040s0671.v1.1"/>
</dbReference>
<evidence type="ECO:0000256" key="1">
    <source>
        <dbReference type="SAM" id="MobiDB-lite"/>
    </source>
</evidence>
<dbReference type="EnsemblPlants" id="Kaladp0040s0671.4.v1.1">
    <property type="protein sequence ID" value="Kaladp0040s0671.4.v1.1"/>
    <property type="gene ID" value="Kaladp0040s0671.v1.1"/>
</dbReference>
<dbReference type="InterPro" id="IPR011990">
    <property type="entry name" value="TPR-like_helical_dom_sf"/>
</dbReference>
<dbReference type="Gramene" id="Kaladp0040s0671.3.v1.1">
    <property type="protein sequence ID" value="Kaladp0040s0671.3.v1.1"/>
    <property type="gene ID" value="Kaladp0040s0671.v1.1"/>
</dbReference>
<proteinExistence type="predicted"/>
<dbReference type="PANTHER" id="PTHR26312:SF221">
    <property type="entry name" value="OS04G0510600 PROTEIN"/>
    <property type="match status" value="1"/>
</dbReference>
<dbReference type="EnsemblPlants" id="Kaladp0040s0671.2.v1.1">
    <property type="protein sequence ID" value="Kaladp0040s0671.2.v1.1"/>
    <property type="gene ID" value="Kaladp0040s0671.v1.1"/>
</dbReference>
<dbReference type="Proteomes" id="UP000594263">
    <property type="component" value="Unplaced"/>
</dbReference>
<dbReference type="PANTHER" id="PTHR26312">
    <property type="entry name" value="TETRATRICOPEPTIDE REPEAT PROTEIN 5"/>
    <property type="match status" value="1"/>
</dbReference>
<dbReference type="Gramene" id="Kaladp0040s0671.1.v1.1">
    <property type="protein sequence ID" value="Kaladp0040s0671.1.v1.1"/>
    <property type="gene ID" value="Kaladp0040s0671.v1.1"/>
</dbReference>
<feature type="region of interest" description="Disordered" evidence="1">
    <location>
        <begin position="69"/>
        <end position="89"/>
    </location>
</feature>
<dbReference type="EnsemblPlants" id="Kaladp0040s0671.3.v1.1">
    <property type="protein sequence ID" value="Kaladp0040s0671.3.v1.1"/>
    <property type="gene ID" value="Kaladp0040s0671.v1.1"/>
</dbReference>
<dbReference type="Gramene" id="Kaladp0040s0671.4.v1.1">
    <property type="protein sequence ID" value="Kaladp0040s0671.4.v1.1"/>
    <property type="gene ID" value="Kaladp0040s0671.v1.1"/>
</dbReference>
<feature type="region of interest" description="Disordered" evidence="1">
    <location>
        <begin position="223"/>
        <end position="251"/>
    </location>
</feature>
<evidence type="ECO:0000313" key="2">
    <source>
        <dbReference type="EnsemblPlants" id="Kaladp0040s0671.1.v1.1"/>
    </source>
</evidence>
<keyword evidence="3" id="KW-1185">Reference proteome</keyword>
<sequence length="380" mass="41351">MLLRSASTPVLGSLISAIAESPNNNHGESHSSIKHQPAVVHHGLSKFSFHQPGPLHFCSVSCNSSPAASPARSEFSNSDGHRGFRRAQSEGNLEGLVKASSNSYDDLYNCGSGLKREGRSRSSLLETIPSFSAFNLRDVFEDWDEGEEIDDSEDEIIEDDLEFEEWSCGDEAKSEPAAEASQKRNEIAGLIDGIEYMGSAQDTQGVTKQMYLAVGLGVDGGKFGGGNDSGRGGGSGGRGGDMTPGNGDNRNMEDYYKEMVVKNPGNSLFLRNYAQFLHQSKHDLKGAEEYYARAILADPNDGEIMAQYATVIWELYHDHERALSYFQRAVQAASVDSHVHAAYASFLWEVEEDEGKEEGASTNGFEFLPRIHSTITSASA</sequence>
<dbReference type="EnsemblPlants" id="Kaladp0040s0671.1.v1.1">
    <property type="protein sequence ID" value="Kaladp0040s0671.1.v1.1"/>
    <property type="gene ID" value="Kaladp0040s0671.v1.1"/>
</dbReference>